<keyword evidence="5 7" id="KW-0175">Coiled coil</keyword>
<dbReference type="InterPro" id="IPR019933">
    <property type="entry name" value="DivIVA_domain"/>
</dbReference>
<gene>
    <name evidence="8" type="ORF">SAMN04488695_101609</name>
</gene>
<evidence type="ECO:0000256" key="6">
    <source>
        <dbReference type="ARBA" id="ARBA00023306"/>
    </source>
</evidence>
<dbReference type="Pfam" id="PF05103">
    <property type="entry name" value="DivIVA"/>
    <property type="match status" value="1"/>
</dbReference>
<evidence type="ECO:0000256" key="3">
    <source>
        <dbReference type="ARBA" id="ARBA00022490"/>
    </source>
</evidence>
<proteinExistence type="inferred from homology"/>
<dbReference type="InterPro" id="IPR007793">
    <property type="entry name" value="DivIVA_fam"/>
</dbReference>
<comment type="similarity">
    <text evidence="2">Belongs to the DivIVA family.</text>
</comment>
<evidence type="ECO:0000256" key="1">
    <source>
        <dbReference type="ARBA" id="ARBA00004496"/>
    </source>
</evidence>
<dbReference type="NCBIfam" id="TIGR03544">
    <property type="entry name" value="DivI1A_domain"/>
    <property type="match status" value="1"/>
</dbReference>
<dbReference type="PANTHER" id="PTHR35794:SF2">
    <property type="entry name" value="CELL DIVISION PROTEIN DIVIVA"/>
    <property type="match status" value="1"/>
</dbReference>
<comment type="subcellular location">
    <subcellularLocation>
        <location evidence="1">Cytoplasm</location>
    </subcellularLocation>
</comment>
<sequence>MKITPVEITNKEFKRTMRGYSTDEVDEFLDEVVEDFEALYRENASLKDKLEAYNEKIEHYASLEKTLQSTLVLAQNTADATKIQAEKEAQHILENAKEKAQAIIENANRENEMLKREYEKYRMDFGNFKMRVLSFLEGQMSSFKTNSEEIEKGTLGSSSMQVSGLTPKDLFEEGDAGELFEEVQG</sequence>
<dbReference type="AlphaFoldDB" id="A0A1I4YIH9"/>
<dbReference type="OrthoDB" id="9815492at2"/>
<dbReference type="PANTHER" id="PTHR35794">
    <property type="entry name" value="CELL DIVISION PROTEIN DIVIVA"/>
    <property type="match status" value="1"/>
</dbReference>
<keyword evidence="6" id="KW-0131">Cell cycle</keyword>
<dbReference type="RefSeq" id="WP_074910121.1">
    <property type="nucleotide sequence ID" value="NZ_FOVK01000001.1"/>
</dbReference>
<evidence type="ECO:0000256" key="7">
    <source>
        <dbReference type="SAM" id="Coils"/>
    </source>
</evidence>
<feature type="coiled-coil region" evidence="7">
    <location>
        <begin position="29"/>
        <end position="124"/>
    </location>
</feature>
<dbReference type="Proteomes" id="UP000181899">
    <property type="component" value="Unassembled WGS sequence"/>
</dbReference>
<keyword evidence="9" id="KW-1185">Reference proteome</keyword>
<evidence type="ECO:0000313" key="8">
    <source>
        <dbReference type="EMBL" id="SFN37623.1"/>
    </source>
</evidence>
<dbReference type="EMBL" id="FOVK01000001">
    <property type="protein sequence ID" value="SFN37623.1"/>
    <property type="molecule type" value="Genomic_DNA"/>
</dbReference>
<dbReference type="eggNOG" id="COG3599">
    <property type="taxonomic scope" value="Bacteria"/>
</dbReference>
<name>A0A1I4YIH9_9CLOT</name>
<dbReference type="GO" id="GO:0051301">
    <property type="term" value="P:cell division"/>
    <property type="evidence" value="ECO:0007669"/>
    <property type="project" value="UniProtKB-KW"/>
</dbReference>
<accession>A0A1I4YIH9</accession>
<keyword evidence="4 8" id="KW-0132">Cell division</keyword>
<dbReference type="STRING" id="398199.SAMN05421804_101182"/>
<dbReference type="GO" id="GO:0005737">
    <property type="term" value="C:cytoplasm"/>
    <property type="evidence" value="ECO:0007669"/>
    <property type="project" value="UniProtKB-SubCell"/>
</dbReference>
<keyword evidence="3" id="KW-0963">Cytoplasm</keyword>
<evidence type="ECO:0000256" key="2">
    <source>
        <dbReference type="ARBA" id="ARBA00009008"/>
    </source>
</evidence>
<evidence type="ECO:0000256" key="5">
    <source>
        <dbReference type="ARBA" id="ARBA00023054"/>
    </source>
</evidence>
<dbReference type="Gene3D" id="6.10.250.660">
    <property type="match status" value="1"/>
</dbReference>
<evidence type="ECO:0000313" key="9">
    <source>
        <dbReference type="Proteomes" id="UP000181899"/>
    </source>
</evidence>
<reference evidence="8 9" key="1">
    <citation type="submission" date="2016-10" db="EMBL/GenBank/DDBJ databases">
        <authorList>
            <person name="de Groot N.N."/>
        </authorList>
    </citation>
    <scope>NUCLEOTIDE SEQUENCE [LARGE SCALE GENOMIC DNA]</scope>
    <source>
        <strain evidence="8 9">ML2</strain>
    </source>
</reference>
<organism evidence="8 9">
    <name type="scientific">Proteiniclasticum ruminis</name>
    <dbReference type="NCBI Taxonomy" id="398199"/>
    <lineage>
        <taxon>Bacteria</taxon>
        <taxon>Bacillati</taxon>
        <taxon>Bacillota</taxon>
        <taxon>Clostridia</taxon>
        <taxon>Eubacteriales</taxon>
        <taxon>Clostridiaceae</taxon>
        <taxon>Proteiniclasticum</taxon>
    </lineage>
</organism>
<protein>
    <submittedName>
        <fullName evidence="8">Cell division initiation protein</fullName>
    </submittedName>
</protein>
<evidence type="ECO:0000256" key="4">
    <source>
        <dbReference type="ARBA" id="ARBA00022618"/>
    </source>
</evidence>